<reference evidence="4" key="1">
    <citation type="submission" date="2021-01" db="EMBL/GenBank/DDBJ databases">
        <authorList>
            <person name="Corre E."/>
            <person name="Pelletier E."/>
            <person name="Niang G."/>
            <person name="Scheremetjew M."/>
            <person name="Finn R."/>
            <person name="Kale V."/>
            <person name="Holt S."/>
            <person name="Cochrane G."/>
            <person name="Meng A."/>
            <person name="Brown T."/>
            <person name="Cohen L."/>
        </authorList>
    </citation>
    <scope>NUCLEOTIDE SEQUENCE</scope>
    <source>
        <strain evidence="3">CCMP441</strain>
        <strain evidence="4">CCMP644</strain>
    </source>
</reference>
<evidence type="ECO:0000313" key="3">
    <source>
        <dbReference type="EMBL" id="CAD8740172.1"/>
    </source>
</evidence>
<proteinExistence type="predicted"/>
<keyword evidence="2" id="KW-0732">Signal</keyword>
<evidence type="ECO:0000256" key="1">
    <source>
        <dbReference type="SAM" id="MobiDB-lite"/>
    </source>
</evidence>
<dbReference type="EMBL" id="HBFX01014733">
    <property type="protein sequence ID" value="CAD8954295.1"/>
    <property type="molecule type" value="Transcribed_RNA"/>
</dbReference>
<feature type="signal peptide" evidence="2">
    <location>
        <begin position="1"/>
        <end position="19"/>
    </location>
</feature>
<organism evidence="4">
    <name type="scientific">Hemiselmis andersenii</name>
    <name type="common">Cryptophyte alga</name>
    <dbReference type="NCBI Taxonomy" id="464988"/>
    <lineage>
        <taxon>Eukaryota</taxon>
        <taxon>Cryptophyceae</taxon>
        <taxon>Cryptomonadales</taxon>
        <taxon>Hemiselmidaceae</taxon>
        <taxon>Hemiselmis</taxon>
    </lineage>
</organism>
<feature type="chain" id="PRO_5036192112" description="PsbP C-terminal domain-containing protein" evidence="2">
    <location>
        <begin position="20"/>
        <end position="310"/>
    </location>
</feature>
<dbReference type="EMBL" id="HBFK01011105">
    <property type="protein sequence ID" value="CAD8740172.1"/>
    <property type="molecule type" value="Transcribed_RNA"/>
</dbReference>
<gene>
    <name evidence="4" type="ORF">HAND00432_LOCUS8832</name>
    <name evidence="3" type="ORF">HAND1043_LOCUS6664</name>
</gene>
<dbReference type="AlphaFoldDB" id="A0A6U4LDD6"/>
<feature type="compositionally biased region" description="Basic and acidic residues" evidence="1">
    <location>
        <begin position="294"/>
        <end position="310"/>
    </location>
</feature>
<name>A0A6U4LDD6_HEMAN</name>
<accession>A0A6U4LDD6</accession>
<feature type="compositionally biased region" description="Basic and acidic residues" evidence="1">
    <location>
        <begin position="271"/>
        <end position="285"/>
    </location>
</feature>
<feature type="region of interest" description="Disordered" evidence="1">
    <location>
        <begin position="271"/>
        <end position="310"/>
    </location>
</feature>
<evidence type="ECO:0000256" key="2">
    <source>
        <dbReference type="SAM" id="SignalP"/>
    </source>
</evidence>
<sequence length="310" mass="32357">MRVSVVALGVAAWASPSAAFSLSPTTSIASKSSLPLASSSCSPAHSSLPAGLRAGASASVGPSMAMGRREALLAGGFLGAALCVPSAAFAEEAFDEVIPGSDGMGVDLSVKYPKGWVLERKPGTLIVNDDILIACDTDPDKCVFGDVTMKPKVAGADGGFIVVRSVEGDVSGITKDFVKKSVFGRGGKFGAFGAPEDVKFLKDEMVGNTRLLDVKFTAFSPGGTTIARKGIVALSKSGPEVYMLVATTSAARWGKSEVLLRDMASSLKTKETGRLVPVQEKDTGMKKSMFAAQNEERARLEREREKDGIQ</sequence>
<evidence type="ECO:0000313" key="4">
    <source>
        <dbReference type="EMBL" id="CAD8954295.1"/>
    </source>
</evidence>
<protein>
    <recommendedName>
        <fullName evidence="5">PsbP C-terminal domain-containing protein</fullName>
    </recommendedName>
</protein>
<evidence type="ECO:0008006" key="5">
    <source>
        <dbReference type="Google" id="ProtNLM"/>
    </source>
</evidence>